<keyword evidence="3" id="KW-1185">Reference proteome</keyword>
<dbReference type="PANTHER" id="PTHR10285">
    <property type="entry name" value="URIDINE KINASE"/>
    <property type="match status" value="1"/>
</dbReference>
<dbReference type="Proteomes" id="UP000049077">
    <property type="component" value="Unassembled WGS sequence"/>
</dbReference>
<sequence length="226" mass="25113">MYRIRNQIMAKTHSLTVDDIASVPQLVANTYQESGKQILVIGISGAPATGKSTLSESLLSGLSKLGLKAQLCPMDGFHYPNSVLKEKGLTSVKGSIETFDVTSLAHLLSKAVTPNTDAFFWPKYCRELHDPIAEGFLIESDTQIILLEGNYIYSTDEDWRPVSDLIDLKIFLTASEEVLRERLISRHLAGGKSKKEALDKTERVDLVNALKIKQYESNADYVIQTH</sequence>
<dbReference type="Pfam" id="PF00485">
    <property type="entry name" value="PRK"/>
    <property type="match status" value="1"/>
</dbReference>
<organism evidence="2 3">
    <name type="scientific">Vibrio crassostreae</name>
    <dbReference type="NCBI Taxonomy" id="246167"/>
    <lineage>
        <taxon>Bacteria</taxon>
        <taxon>Pseudomonadati</taxon>
        <taxon>Pseudomonadota</taxon>
        <taxon>Gammaproteobacteria</taxon>
        <taxon>Vibrionales</taxon>
        <taxon>Vibrionaceae</taxon>
        <taxon>Vibrio</taxon>
    </lineage>
</organism>
<dbReference type="InterPro" id="IPR006083">
    <property type="entry name" value="PRK/URK"/>
</dbReference>
<dbReference type="EMBL" id="CCJX01000161">
    <property type="protein sequence ID" value="CDT60694.1"/>
    <property type="molecule type" value="Genomic_DNA"/>
</dbReference>
<dbReference type="Gene3D" id="3.40.50.300">
    <property type="entry name" value="P-loop containing nucleotide triphosphate hydrolases"/>
    <property type="match status" value="1"/>
</dbReference>
<protein>
    <recommendedName>
        <fullName evidence="1">Phosphoribulokinase/uridine kinase domain-containing protein</fullName>
    </recommendedName>
</protein>
<dbReference type="SUPFAM" id="SSF52540">
    <property type="entry name" value="P-loop containing nucleoside triphosphate hydrolases"/>
    <property type="match status" value="1"/>
</dbReference>
<gene>
    <name evidence="2" type="ORF">VCR4J5_730127</name>
</gene>
<evidence type="ECO:0000313" key="2">
    <source>
        <dbReference type="EMBL" id="CDT60694.1"/>
    </source>
</evidence>
<dbReference type="InterPro" id="IPR027417">
    <property type="entry name" value="P-loop_NTPase"/>
</dbReference>
<feature type="domain" description="Phosphoribulokinase/uridine kinase" evidence="1">
    <location>
        <begin position="40"/>
        <end position="224"/>
    </location>
</feature>
<comment type="caution">
    <text evidence="2">The sequence shown here is derived from an EMBL/GenBank/DDBJ whole genome shotgun (WGS) entry which is preliminary data.</text>
</comment>
<name>A0ABP1WZ89_9VIBR</name>
<proteinExistence type="predicted"/>
<reference evidence="2 3" key="1">
    <citation type="submission" date="2014-06" db="EMBL/GenBank/DDBJ databases">
        <authorList>
            <person name="Le Roux F."/>
        </authorList>
    </citation>
    <scope>NUCLEOTIDE SEQUENCE [LARGE SCALE GENOMIC DNA]</scope>
    <source>
        <strain evidence="2 3">J5-4</strain>
    </source>
</reference>
<evidence type="ECO:0000259" key="1">
    <source>
        <dbReference type="Pfam" id="PF00485"/>
    </source>
</evidence>
<evidence type="ECO:0000313" key="3">
    <source>
        <dbReference type="Proteomes" id="UP000049077"/>
    </source>
</evidence>
<accession>A0ABP1WZ89</accession>